<dbReference type="RefSeq" id="WP_146906362.1">
    <property type="nucleotide sequence ID" value="NZ_BAAARM010000005.1"/>
</dbReference>
<dbReference type="SUPFAM" id="SSF117892">
    <property type="entry name" value="Band 7/SPFH domain"/>
    <property type="match status" value="1"/>
</dbReference>
<feature type="region of interest" description="Disordered" evidence="6">
    <location>
        <begin position="363"/>
        <end position="442"/>
    </location>
</feature>
<feature type="compositionally biased region" description="Low complexity" evidence="6">
    <location>
        <begin position="405"/>
        <end position="423"/>
    </location>
</feature>
<dbReference type="EMBL" id="BJYY01000019">
    <property type="protein sequence ID" value="GEO35362.1"/>
    <property type="molecule type" value="Genomic_DNA"/>
</dbReference>
<evidence type="ECO:0000256" key="4">
    <source>
        <dbReference type="ARBA" id="ARBA00022989"/>
    </source>
</evidence>
<dbReference type="AlphaFoldDB" id="A0A512DFZ5"/>
<evidence type="ECO:0000259" key="8">
    <source>
        <dbReference type="SMART" id="SM00244"/>
    </source>
</evidence>
<evidence type="ECO:0000256" key="2">
    <source>
        <dbReference type="ARBA" id="ARBA00008164"/>
    </source>
</evidence>
<protein>
    <recommendedName>
        <fullName evidence="8">Band 7 domain-containing protein</fullName>
    </recommendedName>
</protein>
<evidence type="ECO:0000256" key="6">
    <source>
        <dbReference type="SAM" id="MobiDB-lite"/>
    </source>
</evidence>
<dbReference type="InterPro" id="IPR018080">
    <property type="entry name" value="Band_7/stomatin-like_CS"/>
</dbReference>
<evidence type="ECO:0000313" key="9">
    <source>
        <dbReference type="EMBL" id="GEO35362.1"/>
    </source>
</evidence>
<feature type="region of interest" description="Disordered" evidence="6">
    <location>
        <begin position="301"/>
        <end position="332"/>
    </location>
</feature>
<evidence type="ECO:0000313" key="10">
    <source>
        <dbReference type="Proteomes" id="UP000321181"/>
    </source>
</evidence>
<comment type="caution">
    <text evidence="9">The sequence shown here is derived from an EMBL/GenBank/DDBJ whole genome shotgun (WGS) entry which is preliminary data.</text>
</comment>
<dbReference type="PANTHER" id="PTHR43327">
    <property type="entry name" value="STOMATIN-LIKE PROTEIN 2, MITOCHONDRIAL"/>
    <property type="match status" value="1"/>
</dbReference>
<accession>A0A512DFZ5</accession>
<feature type="transmembrane region" description="Helical" evidence="7">
    <location>
        <begin position="14"/>
        <end position="35"/>
    </location>
</feature>
<keyword evidence="4 7" id="KW-1133">Transmembrane helix</keyword>
<dbReference type="SMART" id="SM00244">
    <property type="entry name" value="PHB"/>
    <property type="match status" value="1"/>
</dbReference>
<dbReference type="PANTHER" id="PTHR43327:SF10">
    <property type="entry name" value="STOMATIN-LIKE PROTEIN 2, MITOCHONDRIAL"/>
    <property type="match status" value="1"/>
</dbReference>
<organism evidence="9 10">
    <name type="scientific">Cellulomonas aerilata</name>
    <dbReference type="NCBI Taxonomy" id="515326"/>
    <lineage>
        <taxon>Bacteria</taxon>
        <taxon>Bacillati</taxon>
        <taxon>Actinomycetota</taxon>
        <taxon>Actinomycetes</taxon>
        <taxon>Micrococcales</taxon>
        <taxon>Cellulomonadaceae</taxon>
        <taxon>Cellulomonas</taxon>
    </lineage>
</organism>
<dbReference type="InterPro" id="IPR036013">
    <property type="entry name" value="Band_7/SPFH_dom_sf"/>
</dbReference>
<dbReference type="Pfam" id="PF01145">
    <property type="entry name" value="Band_7"/>
    <property type="match status" value="1"/>
</dbReference>
<dbReference type="Gene3D" id="3.30.479.30">
    <property type="entry name" value="Band 7 domain"/>
    <property type="match status" value="1"/>
</dbReference>
<dbReference type="InterPro" id="IPR001972">
    <property type="entry name" value="Stomatin_HflK_fam"/>
</dbReference>
<evidence type="ECO:0000256" key="7">
    <source>
        <dbReference type="SAM" id="Phobius"/>
    </source>
</evidence>
<dbReference type="PRINTS" id="PR00721">
    <property type="entry name" value="STOMATIN"/>
</dbReference>
<feature type="domain" description="Band 7" evidence="8">
    <location>
        <begin position="33"/>
        <end position="191"/>
    </location>
</feature>
<proteinExistence type="inferred from homology"/>
<dbReference type="InterPro" id="IPR001107">
    <property type="entry name" value="Band_7"/>
</dbReference>
<dbReference type="OrthoDB" id="9809197at2"/>
<feature type="compositionally biased region" description="Gly residues" evidence="6">
    <location>
        <begin position="307"/>
        <end position="316"/>
    </location>
</feature>
<name>A0A512DFZ5_9CELL</name>
<sequence>MITAVGSSPSVGTLVGYVVLGLLLLFVIVAIVRAVRIVPQTVALIIERLGRYNRTLDAGLHLLIPFVDRVRAGVDLREQVVSFPPQPVITSDNLVVSIDTVIYFQVTDPKSAVYEIANYITGIEQLTVTTLRNVVGSMDLEQTLTSRDQINGQLRGVLDEATGRWGVRVNRVELKSIDPPQSIQGSMEQQMRAERDRRAAILTAEGVKQSQILTAEGDRQAAILRAEGNAQAAILNAEGEARAILQVFDAVHRGDADPKLLAYQYLQTLPRIAASPSNKVWIVPSELTGALGQLTKGFGAAMSDGAPSGGDGGGRPAGASPLRPEDLPPTVLPDPAIALAQARHDSEAATADAISAGTLSGAPADRAAAAGQRPYTGQPARPNATEPARYPTTTHPEPGQPPAVPVDVPRGAAAGPAGEAPGAGSTGVVPPSRDGSDGDRGV</sequence>
<comment type="subcellular location">
    <subcellularLocation>
        <location evidence="1">Membrane</location>
        <topology evidence="1">Single-pass membrane protein</topology>
    </subcellularLocation>
</comment>
<gene>
    <name evidence="9" type="ORF">CAE01nite_30870</name>
</gene>
<evidence type="ECO:0000256" key="5">
    <source>
        <dbReference type="ARBA" id="ARBA00023136"/>
    </source>
</evidence>
<dbReference type="FunFam" id="3.30.479.30:FF:000004">
    <property type="entry name" value="Putative membrane protease family, stomatin"/>
    <property type="match status" value="1"/>
</dbReference>
<dbReference type="GO" id="GO:0005886">
    <property type="term" value="C:plasma membrane"/>
    <property type="evidence" value="ECO:0007669"/>
    <property type="project" value="UniProtKB-ARBA"/>
</dbReference>
<dbReference type="PROSITE" id="PS01270">
    <property type="entry name" value="BAND_7"/>
    <property type="match status" value="1"/>
</dbReference>
<dbReference type="CDD" id="cd08829">
    <property type="entry name" value="SPFH_paraslipin"/>
    <property type="match status" value="1"/>
</dbReference>
<dbReference type="InterPro" id="IPR050710">
    <property type="entry name" value="Band7/mec-2_domain"/>
</dbReference>
<dbReference type="Proteomes" id="UP000321181">
    <property type="component" value="Unassembled WGS sequence"/>
</dbReference>
<comment type="similarity">
    <text evidence="2">Belongs to the band 7/mec-2 family.</text>
</comment>
<keyword evidence="10" id="KW-1185">Reference proteome</keyword>
<keyword evidence="5 7" id="KW-0472">Membrane</keyword>
<evidence type="ECO:0000256" key="1">
    <source>
        <dbReference type="ARBA" id="ARBA00004167"/>
    </source>
</evidence>
<dbReference type="GO" id="GO:0098552">
    <property type="term" value="C:side of membrane"/>
    <property type="evidence" value="ECO:0007669"/>
    <property type="project" value="UniProtKB-ARBA"/>
</dbReference>
<evidence type="ECO:0000256" key="3">
    <source>
        <dbReference type="ARBA" id="ARBA00022692"/>
    </source>
</evidence>
<reference evidence="9 10" key="1">
    <citation type="submission" date="2019-07" db="EMBL/GenBank/DDBJ databases">
        <title>Whole genome shotgun sequence of Cellulomonas aerilata NBRC 106308.</title>
        <authorList>
            <person name="Hosoyama A."/>
            <person name="Uohara A."/>
            <person name="Ohji S."/>
            <person name="Ichikawa N."/>
        </authorList>
    </citation>
    <scope>NUCLEOTIDE SEQUENCE [LARGE SCALE GENOMIC DNA]</scope>
    <source>
        <strain evidence="9 10">NBRC 106308</strain>
    </source>
</reference>
<keyword evidence="3 7" id="KW-0812">Transmembrane</keyword>